<feature type="domain" description="EGF-like" evidence="1">
    <location>
        <begin position="907"/>
        <end position="941"/>
    </location>
</feature>
<keyword evidence="3" id="KW-1185">Reference proteome</keyword>
<feature type="domain" description="EGF-like" evidence="1">
    <location>
        <begin position="252"/>
        <end position="292"/>
    </location>
</feature>
<dbReference type="EMBL" id="CAJPWZ010003062">
    <property type="protein sequence ID" value="CAG2250731.1"/>
    <property type="molecule type" value="Genomic_DNA"/>
</dbReference>
<evidence type="ECO:0000313" key="3">
    <source>
        <dbReference type="Proteomes" id="UP000683360"/>
    </source>
</evidence>
<dbReference type="AlphaFoldDB" id="A0A8S3V088"/>
<comment type="caution">
    <text evidence="2">The sequence shown here is derived from an EMBL/GenBank/DDBJ whole genome shotgun (WGS) entry which is preliminary data.</text>
</comment>
<dbReference type="Proteomes" id="UP000683360">
    <property type="component" value="Unassembled WGS sequence"/>
</dbReference>
<evidence type="ECO:0000259" key="1">
    <source>
        <dbReference type="SMART" id="SM00181"/>
    </source>
</evidence>
<feature type="domain" description="EGF-like" evidence="1">
    <location>
        <begin position="396"/>
        <end position="436"/>
    </location>
</feature>
<proteinExistence type="predicted"/>
<dbReference type="PANTHER" id="PTHR39069">
    <property type="entry name" value="ECDYSONE-INDUCIBLE GENE E1, ISOFORM A"/>
    <property type="match status" value="1"/>
</dbReference>
<dbReference type="PANTHER" id="PTHR39069:SF8">
    <property type="entry name" value="FI17111P1"/>
    <property type="match status" value="1"/>
</dbReference>
<feature type="domain" description="EGF-like" evidence="1">
    <location>
        <begin position="540"/>
        <end position="580"/>
    </location>
</feature>
<sequence length="967" mass="101254">MIPSRNNRAGWDESCADDTECPDVTHICGTGTPKLCICGTNYFRNSANTACTDKVGLDGDCDVGESADQCSVAETECRNDGTGSKCLCKTTHYSDGTACQIQIALNGGCTSGDPDTYCADSLAECRDDSGYKCLCKVNYFETKDTTCAAQVGFAGTCDITDSAANQCSVADSECKDDGAGANKCLCKATHYTDGSACVTKLVFGATCTASDQCGVADTECRDDGAGTNKCLCKSTHYESASTCGIKIALNGGCTSGDPDTYCADSLAECRDDSGYKCLCKVNYFETKDTTCAAQVGFAGTCDITDSAANQCSVADSECKDDGAGANKCLCKATHYTDGSACVTKLVFGATCTASDQCGIADTECRDDGAGTNKCLCESTHYESASTCGIKIALNGGCTSGDPDTYCADSLAECRDDSGYKCLCKVNYFETKDTTCAAQVGFAGTCDITDSAANQCSVADSECKDDGAGANKCLCKATHYTDGSACVTKLVFGATCTASDQCGVADTECRDDGAGTNTCLCKSTHYESASTCGIKIALNDGCTSGDPDTYCADSLAECRDDSGYKCVCKSNNFVTQDTTCAAQVGLEGTCDGTDFSTDQCSVADTECKDDGAGTNKCLCKATHYSDGSGCVTKKTALNDSCDATESASDQCAVTDSECRLDGSMGKCLCKATHYVDGASCTIRRNPDAWCSATGQCVTNAECDTTDTNTCVCKADYIATPITSPTILPAVHKFQELYPNLYIYDVQGFGYLTSSVPSFREGAAYGENCTSSACSETGNICGSNNNCTCSSTTFRKNNTTECATKIVLNAVCEVSESADQCGDSLAECRNDNGFNCLCKDNHFENKTGLCAPRKAFNGTCDNTDSAADQCLEANMECLNQGLGMYTCLCNSNYYEDGGTCHERKKPYEDCEEGRCVVHATCITNCTCDMGYEASPVVSPTKCNGSGRETVSLLYLLATAKVLSHMLLSL</sequence>
<feature type="domain" description="EGF-like" evidence="1">
    <location>
        <begin position="857"/>
        <end position="899"/>
    </location>
</feature>
<feature type="domain" description="EGF-like" evidence="1">
    <location>
        <begin position="639"/>
        <end position="680"/>
    </location>
</feature>
<name>A0A8S3V088_MYTED</name>
<evidence type="ECO:0000313" key="2">
    <source>
        <dbReference type="EMBL" id="CAG2250731.1"/>
    </source>
</evidence>
<dbReference type="SMART" id="SM00181">
    <property type="entry name" value="EGF"/>
    <property type="match status" value="8"/>
</dbReference>
<organism evidence="2 3">
    <name type="scientific">Mytilus edulis</name>
    <name type="common">Blue mussel</name>
    <dbReference type="NCBI Taxonomy" id="6550"/>
    <lineage>
        <taxon>Eukaryota</taxon>
        <taxon>Metazoa</taxon>
        <taxon>Spiralia</taxon>
        <taxon>Lophotrochozoa</taxon>
        <taxon>Mollusca</taxon>
        <taxon>Bivalvia</taxon>
        <taxon>Autobranchia</taxon>
        <taxon>Pteriomorphia</taxon>
        <taxon>Mytilida</taxon>
        <taxon>Mytiloidea</taxon>
        <taxon>Mytilidae</taxon>
        <taxon>Mytilinae</taxon>
        <taxon>Mytilus</taxon>
    </lineage>
</organism>
<accession>A0A8S3V088</accession>
<protein>
    <recommendedName>
        <fullName evidence="1">EGF-like domain-containing protein</fullName>
    </recommendedName>
</protein>
<gene>
    <name evidence="2" type="ORF">MEDL_62427</name>
</gene>
<dbReference type="InterPro" id="IPR000742">
    <property type="entry name" value="EGF"/>
</dbReference>
<dbReference type="OrthoDB" id="6043118at2759"/>
<feature type="domain" description="EGF-like" evidence="1">
    <location>
        <begin position="108"/>
        <end position="148"/>
    </location>
</feature>
<reference evidence="2" key="1">
    <citation type="submission" date="2021-03" db="EMBL/GenBank/DDBJ databases">
        <authorList>
            <person name="Bekaert M."/>
        </authorList>
    </citation>
    <scope>NUCLEOTIDE SEQUENCE</scope>
</reference>
<feature type="domain" description="EGF-like" evidence="1">
    <location>
        <begin position="688"/>
        <end position="722"/>
    </location>
</feature>